<gene>
    <name evidence="7" type="primary">dcyD</name>
    <name evidence="7" type="ORF">DYBT9275_03338</name>
</gene>
<keyword evidence="8" id="KW-1185">Reference proteome</keyword>
<dbReference type="Pfam" id="PF00291">
    <property type="entry name" value="PALP"/>
    <property type="match status" value="1"/>
</dbReference>
<evidence type="ECO:0000313" key="7">
    <source>
        <dbReference type="EMBL" id="CAG5004280.1"/>
    </source>
</evidence>
<evidence type="ECO:0000256" key="4">
    <source>
        <dbReference type="PIRSR" id="PIRSR006278-1"/>
    </source>
</evidence>
<feature type="domain" description="Tryptophan synthase beta chain-like PALP" evidence="6">
    <location>
        <begin position="8"/>
        <end position="291"/>
    </location>
</feature>
<dbReference type="EC" id="4.4.1.15" evidence="7"/>
<dbReference type="PANTHER" id="PTHR43780:SF2">
    <property type="entry name" value="1-AMINOCYCLOPROPANE-1-CARBOXYLATE DEAMINASE-RELATED"/>
    <property type="match status" value="1"/>
</dbReference>
<dbReference type="Proteomes" id="UP000680038">
    <property type="component" value="Unassembled WGS sequence"/>
</dbReference>
<dbReference type="PANTHER" id="PTHR43780">
    <property type="entry name" value="1-AMINOCYCLOPROPANE-1-CARBOXYLATE DEAMINASE-RELATED"/>
    <property type="match status" value="1"/>
</dbReference>
<proteinExistence type="inferred from homology"/>
<accession>A0A916N5A8</accession>
<evidence type="ECO:0000313" key="8">
    <source>
        <dbReference type="Proteomes" id="UP000680038"/>
    </source>
</evidence>
<evidence type="ECO:0000259" key="6">
    <source>
        <dbReference type="Pfam" id="PF00291"/>
    </source>
</evidence>
<dbReference type="InterPro" id="IPR001926">
    <property type="entry name" value="TrpB-like_PALP"/>
</dbReference>
<dbReference type="SUPFAM" id="SSF53686">
    <property type="entry name" value="Tryptophan synthase beta subunit-like PLP-dependent enzymes"/>
    <property type="match status" value="1"/>
</dbReference>
<comment type="caution">
    <text evidence="7">The sequence shown here is derived from an EMBL/GenBank/DDBJ whole genome shotgun (WGS) entry which is preliminary data.</text>
</comment>
<keyword evidence="3 5" id="KW-0663">Pyridoxal phosphate</keyword>
<reference evidence="7" key="1">
    <citation type="submission" date="2021-04" db="EMBL/GenBank/DDBJ databases">
        <authorList>
            <person name="Rodrigo-Torres L."/>
            <person name="Arahal R. D."/>
            <person name="Lucena T."/>
        </authorList>
    </citation>
    <scope>NUCLEOTIDE SEQUENCE</scope>
    <source>
        <strain evidence="7">CECT 9275</strain>
    </source>
</reference>
<dbReference type="EMBL" id="CAJRAF010000002">
    <property type="protein sequence ID" value="CAG5004280.1"/>
    <property type="molecule type" value="Genomic_DNA"/>
</dbReference>
<dbReference type="RefSeq" id="WP_229252789.1">
    <property type="nucleotide sequence ID" value="NZ_CAJRAF010000002.1"/>
</dbReference>
<dbReference type="PIRSF" id="PIRSF006278">
    <property type="entry name" value="ACCD_DCysDesulf"/>
    <property type="match status" value="1"/>
</dbReference>
<sequence>MDLLTASLPTPLQEISDDIIKNARIRLFVKRDDLIHPLVSGNKWRKLKYNLLAARQTNSRAILTFGGVFSNHLFAVAAAGRILGLSTIGIVRGEEHTIREVSPTLAFCREQGMVLQFVSRQEYRQRSEAEYLRDVSKKWDEPFIIPEGGTSPLALKGVNEMVMEVSAQLGHSPDYYAVAAGTGGTSAGILSVHEKVIAFSALKGGDFLRDDILALAGNSVYPEKLILQTGYHFGGYGKWKPELITFINTFKQKHGIQLEQVYTGKMFFGLYELILQHYFVPGTTIVAVHTGGLQGLLPEFTVLS</sequence>
<organism evidence="7 8">
    <name type="scientific">Dyadobacter helix</name>
    <dbReference type="NCBI Taxonomy" id="2822344"/>
    <lineage>
        <taxon>Bacteria</taxon>
        <taxon>Pseudomonadati</taxon>
        <taxon>Bacteroidota</taxon>
        <taxon>Cytophagia</taxon>
        <taxon>Cytophagales</taxon>
        <taxon>Spirosomataceae</taxon>
        <taxon>Dyadobacter</taxon>
    </lineage>
</organism>
<keyword evidence="7" id="KW-0456">Lyase</keyword>
<dbReference type="GO" id="GO:0019148">
    <property type="term" value="F:D-cysteine desulfhydrase activity"/>
    <property type="evidence" value="ECO:0007669"/>
    <property type="project" value="UniProtKB-EC"/>
</dbReference>
<dbReference type="InterPro" id="IPR027278">
    <property type="entry name" value="ACCD_DCysDesulf"/>
</dbReference>
<dbReference type="Gene3D" id="3.40.50.1100">
    <property type="match status" value="2"/>
</dbReference>
<dbReference type="AlphaFoldDB" id="A0A916N5A8"/>
<comment type="similarity">
    <text evidence="2">Belongs to the ACC deaminase/D-cysteine desulfhydrase family.</text>
</comment>
<feature type="active site" description="Nucleophile" evidence="4">
    <location>
        <position position="70"/>
    </location>
</feature>
<evidence type="ECO:0000256" key="3">
    <source>
        <dbReference type="ARBA" id="ARBA00022898"/>
    </source>
</evidence>
<evidence type="ECO:0000256" key="2">
    <source>
        <dbReference type="ARBA" id="ARBA00008639"/>
    </source>
</evidence>
<dbReference type="InterPro" id="IPR036052">
    <property type="entry name" value="TrpB-like_PALP_sf"/>
</dbReference>
<comment type="cofactor">
    <cofactor evidence="1">
        <name>pyridoxal 5'-phosphate</name>
        <dbReference type="ChEBI" id="CHEBI:597326"/>
    </cofactor>
</comment>
<name>A0A916N5A8_9BACT</name>
<protein>
    <submittedName>
        <fullName evidence="7">D-cysteine desulfhydrase</fullName>
        <ecNumber evidence="7">4.4.1.15</ecNumber>
    </submittedName>
</protein>
<evidence type="ECO:0000256" key="5">
    <source>
        <dbReference type="PIRSR" id="PIRSR006278-2"/>
    </source>
</evidence>
<evidence type="ECO:0000256" key="1">
    <source>
        <dbReference type="ARBA" id="ARBA00001933"/>
    </source>
</evidence>
<feature type="modified residue" description="N6-(pyridoxal phosphate)lysine" evidence="5">
    <location>
        <position position="43"/>
    </location>
</feature>